<organism evidence="1 2">
    <name type="scientific">Clostridium perfringens</name>
    <dbReference type="NCBI Taxonomy" id="1502"/>
    <lineage>
        <taxon>Bacteria</taxon>
        <taxon>Bacillati</taxon>
        <taxon>Bacillota</taxon>
        <taxon>Clostridia</taxon>
        <taxon>Eubacteriales</taxon>
        <taxon>Clostridiaceae</taxon>
        <taxon>Clostridium</taxon>
    </lineage>
</organism>
<feature type="non-terminal residue" evidence="1">
    <location>
        <position position="54"/>
    </location>
</feature>
<reference evidence="1 2" key="1">
    <citation type="submission" date="2016-01" db="EMBL/GenBank/DDBJ databases">
        <authorList>
            <person name="Oliw E.H."/>
        </authorList>
    </citation>
    <scope>NUCLEOTIDE SEQUENCE [LARGE SCALE GENOMIC DNA]</scope>
    <source>
        <strain evidence="1 2">MJR7757A</strain>
    </source>
</reference>
<proteinExistence type="predicted"/>
<dbReference type="AlphaFoldDB" id="A0A133NBI1"/>
<dbReference type="EMBL" id="LRPU01000030">
    <property type="protein sequence ID" value="KXA13623.1"/>
    <property type="molecule type" value="Genomic_DNA"/>
</dbReference>
<evidence type="ECO:0000313" key="2">
    <source>
        <dbReference type="Proteomes" id="UP000070646"/>
    </source>
</evidence>
<name>A0A133NBI1_CLOPF</name>
<gene>
    <name evidence="1" type="ORF">HMPREF3222_00809</name>
</gene>
<sequence length="54" mass="6589">MSELFVGKDKDCKNVNSMTFEKRKNDIENLELLEELKRKKEKQSPYERWIQVNK</sequence>
<accession>A0A133NBI1</accession>
<dbReference type="Proteomes" id="UP000070646">
    <property type="component" value="Unassembled WGS sequence"/>
</dbReference>
<evidence type="ECO:0000313" key="1">
    <source>
        <dbReference type="EMBL" id="KXA13623.1"/>
    </source>
</evidence>
<protein>
    <submittedName>
        <fullName evidence="1">Uncharacterized protein</fullName>
    </submittedName>
</protein>
<comment type="caution">
    <text evidence="1">The sequence shown here is derived from an EMBL/GenBank/DDBJ whole genome shotgun (WGS) entry which is preliminary data.</text>
</comment>